<name>A0A3A3G321_9BURK</name>
<dbReference type="GO" id="GO:0016740">
    <property type="term" value="F:transferase activity"/>
    <property type="evidence" value="ECO:0007669"/>
    <property type="project" value="UniProtKB-KW"/>
</dbReference>
<proteinExistence type="predicted"/>
<evidence type="ECO:0000256" key="1">
    <source>
        <dbReference type="ARBA" id="ARBA00012344"/>
    </source>
</evidence>
<evidence type="ECO:0000313" key="4">
    <source>
        <dbReference type="Proteomes" id="UP000265955"/>
    </source>
</evidence>
<keyword evidence="2" id="KW-0456">Lyase</keyword>
<dbReference type="CDD" id="cd06661">
    <property type="entry name" value="GGCT_like"/>
    <property type="match status" value="1"/>
</dbReference>
<gene>
    <name evidence="3" type="ORF">D3871_28035</name>
</gene>
<accession>A0A3A3G321</accession>
<dbReference type="InterPro" id="IPR013024">
    <property type="entry name" value="GGCT-like"/>
</dbReference>
<dbReference type="PANTHER" id="PTHR12192">
    <property type="entry name" value="CATION TRANSPORT PROTEIN CHAC-RELATED"/>
    <property type="match status" value="1"/>
</dbReference>
<dbReference type="EMBL" id="QYUO01000003">
    <property type="protein sequence ID" value="RJF92463.1"/>
    <property type="molecule type" value="Genomic_DNA"/>
</dbReference>
<organism evidence="3 4">
    <name type="scientific">Noviherbaspirillum saxi</name>
    <dbReference type="NCBI Taxonomy" id="2320863"/>
    <lineage>
        <taxon>Bacteria</taxon>
        <taxon>Pseudomonadati</taxon>
        <taxon>Pseudomonadota</taxon>
        <taxon>Betaproteobacteria</taxon>
        <taxon>Burkholderiales</taxon>
        <taxon>Oxalobacteraceae</taxon>
        <taxon>Noviherbaspirillum</taxon>
    </lineage>
</organism>
<dbReference type="Pfam" id="PF04752">
    <property type="entry name" value="ChaC"/>
    <property type="match status" value="1"/>
</dbReference>
<dbReference type="GO" id="GO:0061928">
    <property type="term" value="F:glutathione specific gamma-glutamylcyclotransferase activity"/>
    <property type="evidence" value="ECO:0007669"/>
    <property type="project" value="UniProtKB-EC"/>
</dbReference>
<dbReference type="GO" id="GO:0005737">
    <property type="term" value="C:cytoplasm"/>
    <property type="evidence" value="ECO:0007669"/>
    <property type="project" value="TreeGrafter"/>
</dbReference>
<dbReference type="InterPro" id="IPR036568">
    <property type="entry name" value="GGCT-like_sf"/>
</dbReference>
<dbReference type="InterPro" id="IPR006840">
    <property type="entry name" value="ChaC"/>
</dbReference>
<dbReference type="OrthoDB" id="9795692at2"/>
<comment type="caution">
    <text evidence="3">The sequence shown here is derived from an EMBL/GenBank/DDBJ whole genome shotgun (WGS) entry which is preliminary data.</text>
</comment>
<dbReference type="SUPFAM" id="SSF110857">
    <property type="entry name" value="Gamma-glutamyl cyclotransferase-like"/>
    <property type="match status" value="1"/>
</dbReference>
<dbReference type="AlphaFoldDB" id="A0A3A3G321"/>
<keyword evidence="3" id="KW-0808">Transferase</keyword>
<dbReference type="PANTHER" id="PTHR12192:SF2">
    <property type="entry name" value="GLUTATHIONE-SPECIFIC GAMMA-GLUTAMYLCYCLOTRANSFERASE 2"/>
    <property type="match status" value="1"/>
</dbReference>
<protein>
    <recommendedName>
        <fullName evidence="1">glutathione-specific gamma-glutamylcyclotransferase</fullName>
        <ecNumber evidence="1">4.3.2.7</ecNumber>
    </recommendedName>
</protein>
<reference evidence="4" key="1">
    <citation type="submission" date="2018-09" db="EMBL/GenBank/DDBJ databases">
        <authorList>
            <person name="Zhu H."/>
        </authorList>
    </citation>
    <scope>NUCLEOTIDE SEQUENCE [LARGE SCALE GENOMIC DNA]</scope>
    <source>
        <strain evidence="4">K1R23-30</strain>
    </source>
</reference>
<sequence length="232" mass="26623">MRTRRMSLTEDLVALTCRPVEDFGPLQDVTYHSDDDYDTMVEGLLEAHHAGEDAWLFAFGSLIWKPECEYLEERCGIASGWHRSFCFRIQRHRGTQEFPGLMMSLDRGGQCKGVLFRLSGRTLREQLGKLCRREITVKPANTIPRWITVVTAGNSLRAIAFVMNRQASSYVGKLHHREIANTLANACGHWGSGAEYLFHTVRNLEERGIHDRYLWQLQRLVAERIAAEHHSL</sequence>
<dbReference type="Proteomes" id="UP000265955">
    <property type="component" value="Unassembled WGS sequence"/>
</dbReference>
<keyword evidence="4" id="KW-1185">Reference proteome</keyword>
<dbReference type="Gene3D" id="3.10.490.10">
    <property type="entry name" value="Gamma-glutamyl cyclotransferase-like"/>
    <property type="match status" value="1"/>
</dbReference>
<dbReference type="RefSeq" id="WP_119772348.1">
    <property type="nucleotide sequence ID" value="NZ_QYUO01000003.1"/>
</dbReference>
<dbReference type="GO" id="GO:0006751">
    <property type="term" value="P:glutathione catabolic process"/>
    <property type="evidence" value="ECO:0007669"/>
    <property type="project" value="InterPro"/>
</dbReference>
<evidence type="ECO:0000313" key="3">
    <source>
        <dbReference type="EMBL" id="RJF92463.1"/>
    </source>
</evidence>
<dbReference type="EC" id="4.3.2.7" evidence="1"/>
<evidence type="ECO:0000256" key="2">
    <source>
        <dbReference type="ARBA" id="ARBA00023239"/>
    </source>
</evidence>